<name>A0A0E9SDL8_ANGAN</name>
<reference evidence="1" key="2">
    <citation type="journal article" date="2015" name="Fish Shellfish Immunol.">
        <title>Early steps in the European eel (Anguilla anguilla)-Vibrio vulnificus interaction in the gills: Role of the RtxA13 toxin.</title>
        <authorList>
            <person name="Callol A."/>
            <person name="Pajuelo D."/>
            <person name="Ebbesson L."/>
            <person name="Teles M."/>
            <person name="MacKenzie S."/>
            <person name="Amaro C."/>
        </authorList>
    </citation>
    <scope>NUCLEOTIDE SEQUENCE</scope>
</reference>
<dbReference type="AlphaFoldDB" id="A0A0E9SDL8"/>
<sequence length="21" mass="2472">MSLYFYPMEPSPLSSFLESVF</sequence>
<evidence type="ECO:0000313" key="1">
    <source>
        <dbReference type="EMBL" id="JAH39376.1"/>
    </source>
</evidence>
<protein>
    <submittedName>
        <fullName evidence="1">Uncharacterized protein</fullName>
    </submittedName>
</protein>
<dbReference type="EMBL" id="GBXM01069201">
    <property type="protein sequence ID" value="JAH39376.1"/>
    <property type="molecule type" value="Transcribed_RNA"/>
</dbReference>
<organism evidence="1">
    <name type="scientific">Anguilla anguilla</name>
    <name type="common">European freshwater eel</name>
    <name type="synonym">Muraena anguilla</name>
    <dbReference type="NCBI Taxonomy" id="7936"/>
    <lineage>
        <taxon>Eukaryota</taxon>
        <taxon>Metazoa</taxon>
        <taxon>Chordata</taxon>
        <taxon>Craniata</taxon>
        <taxon>Vertebrata</taxon>
        <taxon>Euteleostomi</taxon>
        <taxon>Actinopterygii</taxon>
        <taxon>Neopterygii</taxon>
        <taxon>Teleostei</taxon>
        <taxon>Anguilliformes</taxon>
        <taxon>Anguillidae</taxon>
        <taxon>Anguilla</taxon>
    </lineage>
</organism>
<reference evidence="1" key="1">
    <citation type="submission" date="2014-11" db="EMBL/GenBank/DDBJ databases">
        <authorList>
            <person name="Amaro Gonzalez C."/>
        </authorList>
    </citation>
    <scope>NUCLEOTIDE SEQUENCE</scope>
</reference>
<accession>A0A0E9SDL8</accession>
<proteinExistence type="predicted"/>